<evidence type="ECO:0000259" key="6">
    <source>
        <dbReference type="PROSITE" id="PS50048"/>
    </source>
</evidence>
<feature type="compositionally biased region" description="Basic and acidic residues" evidence="5">
    <location>
        <begin position="854"/>
        <end position="864"/>
    </location>
</feature>
<protein>
    <submittedName>
        <fullName evidence="7">DUF3468 superfamily domain-containing protein</fullName>
    </submittedName>
</protein>
<dbReference type="EMBL" id="JAEVHI010000001">
    <property type="protein sequence ID" value="KAG5305460.1"/>
    <property type="molecule type" value="Genomic_DNA"/>
</dbReference>
<keyword evidence="2" id="KW-0238">DNA-binding</keyword>
<dbReference type="InterPro" id="IPR036864">
    <property type="entry name" value="Zn2-C6_fun-type_DNA-bd_sf"/>
</dbReference>
<dbReference type="GO" id="GO:0003677">
    <property type="term" value="F:DNA binding"/>
    <property type="evidence" value="ECO:0007669"/>
    <property type="project" value="UniProtKB-KW"/>
</dbReference>
<dbReference type="GO" id="GO:0000981">
    <property type="term" value="F:DNA-binding transcription factor activity, RNA polymerase II-specific"/>
    <property type="evidence" value="ECO:0007669"/>
    <property type="project" value="InterPro"/>
</dbReference>
<dbReference type="Pfam" id="PF11951">
    <property type="entry name" value="Fungal_trans_2"/>
    <property type="match status" value="1"/>
</dbReference>
<keyword evidence="3" id="KW-0804">Transcription</keyword>
<feature type="region of interest" description="Disordered" evidence="5">
    <location>
        <begin position="171"/>
        <end position="214"/>
    </location>
</feature>
<proteinExistence type="predicted"/>
<dbReference type="Proteomes" id="UP000670092">
    <property type="component" value="Unassembled WGS sequence"/>
</dbReference>
<keyword evidence="1" id="KW-0805">Transcription regulation</keyword>
<keyword evidence="4" id="KW-0539">Nucleus</keyword>
<evidence type="ECO:0000256" key="3">
    <source>
        <dbReference type="ARBA" id="ARBA00023163"/>
    </source>
</evidence>
<feature type="region of interest" description="Disordered" evidence="5">
    <location>
        <begin position="93"/>
        <end position="158"/>
    </location>
</feature>
<feature type="region of interest" description="Disordered" evidence="5">
    <location>
        <begin position="228"/>
        <end position="251"/>
    </location>
</feature>
<evidence type="ECO:0000313" key="7">
    <source>
        <dbReference type="EMBL" id="KAG5305460.1"/>
    </source>
</evidence>
<dbReference type="Pfam" id="PF00172">
    <property type="entry name" value="Zn_clus"/>
    <property type="match status" value="1"/>
</dbReference>
<feature type="region of interest" description="Disordered" evidence="5">
    <location>
        <begin position="835"/>
        <end position="865"/>
    </location>
</feature>
<gene>
    <name evidence="7" type="ORF">I7I52_04129</name>
</gene>
<evidence type="ECO:0000256" key="5">
    <source>
        <dbReference type="SAM" id="MobiDB-lite"/>
    </source>
</evidence>
<dbReference type="PANTHER" id="PTHR31069">
    <property type="entry name" value="OLEATE-ACTIVATED TRANSCRIPTION FACTOR 1-RELATED"/>
    <property type="match status" value="1"/>
</dbReference>
<feature type="compositionally biased region" description="Basic residues" evidence="5">
    <location>
        <begin position="138"/>
        <end position="150"/>
    </location>
</feature>
<accession>A0A8H7ZCV4</accession>
<dbReference type="VEuPathDB" id="FungiDB:I7I52_04129"/>
<feature type="compositionally biased region" description="Polar residues" evidence="5">
    <location>
        <begin position="95"/>
        <end position="112"/>
    </location>
</feature>
<sequence length="907" mass="99906">MTTSSCPRPLEARQMDPSYAFATPAPRKRRRKAAGNGAADDCFTCANRSVQCDRRRPYCTQCLGLGVQCSGYKTTLTWGVGVASRGKLRGLSWPVSGSQQAASATVADSTRQAAEAERRPAPSSFQVRSASKEATRPASKRPRLNRRPRKATAATTTDPLLHVDVTIFPSSVSSNNGISQTSTPAGSSMKSAQQSQRENKRPLPVNSAAAVLSSRHNHGRAVLFRRPKAESDHVEPLPKSPCLDRTPARPPHLRASHPAISNSDINNMCSNLTSGVQGYSLGNSWNHNSFAKSQFEALPLCPQRDTYYANNEEPEESADTTFLTQSLKEGSTPPNCSLLNANHRDANTPNQTSFVPQPMPMQLIGGTPRMQYLISYYAEVISPVIVAFDSPANPYRMFILELAKSSDTLQHAIAALSLSNLRQRKMHSGLSAGKTLPVRMSLTAHYRLAGLSCEEGLGRLGVEEQQKEELFHKAMAIKSLNAQLAHPTQRFADSVLATVLVLCLFHMCDTGVSKFQPQLAGVKKLLALRRSANRNFSSLVKWYTRMFVWFDVMTATINNRDCEFTGDYLDIVSSGNDDWAFANLAGCDGSMFKMIGQLGRLNMLSQERAKDPCSSVNEQPVATALLPPNMLHKTSLPPPFKETYNNTNPIQLHAEHTIQQPPPPSIPADFDSRAEFWREWQALRQRLESWHLQLPDGYHTIGSATIASPYQYSVSSPLTPAHLSPTNLSDLSNISESFRYSALLYLERLANPNLPSSHPRIQRLVSASLHYIGAVKSDVYLLWPLFVTGAECTLEDHRALIRQRCSDIQNDSGFINNLASLRVLEKIWAADSGDWKSEKQQPTSSVAMASTGMKENRSPERGENLDTGFGDGAAVSFMPLAVPEGGEAFKWRRIMNLEGLDGEYIVV</sequence>
<dbReference type="SUPFAM" id="SSF57701">
    <property type="entry name" value="Zn2/Cys6 DNA-binding domain"/>
    <property type="match status" value="1"/>
</dbReference>
<dbReference type="AlphaFoldDB" id="A0A8H7ZCV4"/>
<evidence type="ECO:0000313" key="8">
    <source>
        <dbReference type="Proteomes" id="UP000670092"/>
    </source>
</evidence>
<organism evidence="7 8">
    <name type="scientific">Ajellomyces capsulatus</name>
    <name type="common">Darling's disease fungus</name>
    <name type="synonym">Histoplasma capsulatum</name>
    <dbReference type="NCBI Taxonomy" id="5037"/>
    <lineage>
        <taxon>Eukaryota</taxon>
        <taxon>Fungi</taxon>
        <taxon>Dikarya</taxon>
        <taxon>Ascomycota</taxon>
        <taxon>Pezizomycotina</taxon>
        <taxon>Eurotiomycetes</taxon>
        <taxon>Eurotiomycetidae</taxon>
        <taxon>Onygenales</taxon>
        <taxon>Ajellomycetaceae</taxon>
        <taxon>Histoplasma</taxon>
    </lineage>
</organism>
<evidence type="ECO:0000256" key="2">
    <source>
        <dbReference type="ARBA" id="ARBA00023125"/>
    </source>
</evidence>
<evidence type="ECO:0000256" key="4">
    <source>
        <dbReference type="ARBA" id="ARBA00023242"/>
    </source>
</evidence>
<dbReference type="InterPro" id="IPR001138">
    <property type="entry name" value="Zn2Cys6_DnaBD"/>
</dbReference>
<feature type="compositionally biased region" description="Polar residues" evidence="5">
    <location>
        <begin position="171"/>
        <end position="196"/>
    </location>
</feature>
<dbReference type="InterPro" id="IPR050675">
    <property type="entry name" value="OAF3"/>
</dbReference>
<dbReference type="InterPro" id="IPR021858">
    <property type="entry name" value="Fun_TF"/>
</dbReference>
<dbReference type="PROSITE" id="PS50048">
    <property type="entry name" value="ZN2_CY6_FUNGAL_2"/>
    <property type="match status" value="1"/>
</dbReference>
<comment type="caution">
    <text evidence="7">The sequence shown here is derived from an EMBL/GenBank/DDBJ whole genome shotgun (WGS) entry which is preliminary data.</text>
</comment>
<feature type="domain" description="Zn(2)-C6 fungal-type" evidence="6">
    <location>
        <begin position="41"/>
        <end position="70"/>
    </location>
</feature>
<dbReference type="GO" id="GO:0008270">
    <property type="term" value="F:zinc ion binding"/>
    <property type="evidence" value="ECO:0007669"/>
    <property type="project" value="InterPro"/>
</dbReference>
<dbReference type="OrthoDB" id="3431704at2759"/>
<name>A0A8H7ZCV4_AJECA</name>
<reference evidence="7 8" key="1">
    <citation type="submission" date="2021-01" db="EMBL/GenBank/DDBJ databases">
        <title>Chromosome-level genome assembly of a human fungal pathogen reveals clustering of transcriptionally co-regulated genes.</title>
        <authorList>
            <person name="Voorhies M."/>
            <person name="Cohen S."/>
            <person name="Shea T.P."/>
            <person name="Petrus S."/>
            <person name="Munoz J.F."/>
            <person name="Poplawski S."/>
            <person name="Goldman W.E."/>
            <person name="Michael T."/>
            <person name="Cuomo C.A."/>
            <person name="Sil A."/>
            <person name="Beyhan S."/>
        </authorList>
    </citation>
    <scope>NUCLEOTIDE SEQUENCE [LARGE SCALE GENOMIC DNA]</scope>
    <source>
        <strain evidence="7 8">G184AR</strain>
    </source>
</reference>
<evidence type="ECO:0000256" key="1">
    <source>
        <dbReference type="ARBA" id="ARBA00023015"/>
    </source>
</evidence>
<dbReference type="PANTHER" id="PTHR31069:SF28">
    <property type="entry name" value="ZN(II)2CYS6 TRANSCRIPTION FACTOR (EUROFUNG)"/>
    <property type="match status" value="1"/>
</dbReference>